<dbReference type="GO" id="GO:0046653">
    <property type="term" value="P:tetrahydrofolate metabolic process"/>
    <property type="evidence" value="ECO:0007669"/>
    <property type="project" value="InterPro"/>
</dbReference>
<dbReference type="Proteomes" id="UP000033187">
    <property type="component" value="Chromosome 1"/>
</dbReference>
<reference evidence="2" key="1">
    <citation type="submission" date="2015-02" db="EMBL/GenBank/DDBJ databases">
        <authorList>
            <person name="Chooi Y.-H."/>
        </authorList>
    </citation>
    <scope>NUCLEOTIDE SEQUENCE [LARGE SCALE GENOMIC DNA]</scope>
    <source>
        <strain evidence="2">strain Y</strain>
    </source>
</reference>
<dbReference type="RefSeq" id="WP_046477277.1">
    <property type="nucleotide sequence ID" value="NZ_LN829118.1"/>
</dbReference>
<dbReference type="Pfam" id="PF04267">
    <property type="entry name" value="SoxD"/>
    <property type="match status" value="1"/>
</dbReference>
<dbReference type="InterPro" id="IPR038561">
    <property type="entry name" value="SoxD_sf"/>
</dbReference>
<evidence type="ECO:0000313" key="1">
    <source>
        <dbReference type="EMBL" id="CPR17235.1"/>
    </source>
</evidence>
<dbReference type="GO" id="GO:0008115">
    <property type="term" value="F:sarcosine oxidase activity"/>
    <property type="evidence" value="ECO:0007669"/>
    <property type="project" value="UniProtKB-EC"/>
</dbReference>
<keyword evidence="2" id="KW-1185">Reference proteome</keyword>
<evidence type="ECO:0000313" key="2">
    <source>
        <dbReference type="Proteomes" id="UP000033187"/>
    </source>
</evidence>
<dbReference type="Gene3D" id="3.30.2270.10">
    <property type="entry name" value="Folate-binding superfamily"/>
    <property type="match status" value="1"/>
</dbReference>
<dbReference type="OrthoDB" id="7159274at2"/>
<accession>A0A0D6JDC5</accession>
<organism evidence="1 2">
    <name type="scientific">Candidatus Filomicrobium marinum</name>
    <dbReference type="NCBI Taxonomy" id="1608628"/>
    <lineage>
        <taxon>Bacteria</taxon>
        <taxon>Pseudomonadati</taxon>
        <taxon>Pseudomonadota</taxon>
        <taxon>Alphaproteobacteria</taxon>
        <taxon>Hyphomicrobiales</taxon>
        <taxon>Hyphomicrobiaceae</taxon>
        <taxon>Filomicrobium</taxon>
    </lineage>
</organism>
<dbReference type="EC" id="1.5.3.1" evidence="1"/>
<dbReference type="AlphaFoldDB" id="A0A0D6JDC5"/>
<gene>
    <name evidence="1" type="primary">soxD</name>
    <name evidence="1" type="ORF">YBN1229_v1_1161</name>
</gene>
<keyword evidence="1" id="KW-0560">Oxidoreductase</keyword>
<sequence length="99" mass="11234">MRINCPCCGERSLDEFVYYGDADLRRPDPQDEEAAAKFIAYVYERTNPSGFHRELWYHSLGCRTWIVAERDTRTHEIYATCRAVDGGAPEGAAADGERS</sequence>
<dbReference type="InterPro" id="IPR006279">
    <property type="entry name" value="SoxD"/>
</dbReference>
<dbReference type="KEGG" id="fiy:BN1229_v1_1161"/>
<proteinExistence type="predicted"/>
<dbReference type="EMBL" id="LN829119">
    <property type="protein sequence ID" value="CPR17235.1"/>
    <property type="molecule type" value="Genomic_DNA"/>
</dbReference>
<name>A0A0D6JDC5_9HYPH</name>
<protein>
    <submittedName>
        <fullName evidence="1">Sarcosine oxidase subunit delta</fullName>
        <ecNumber evidence="1">1.5.3.1</ecNumber>
    </submittedName>
</protein>
<dbReference type="KEGG" id="fil:BN1229_v1_1162"/>